<dbReference type="InterPro" id="IPR004147">
    <property type="entry name" value="ABC1_dom"/>
</dbReference>
<feature type="transmembrane region" description="Helical" evidence="2">
    <location>
        <begin position="495"/>
        <end position="514"/>
    </location>
</feature>
<feature type="transmembrane region" description="Helical" evidence="2">
    <location>
        <begin position="520"/>
        <end position="546"/>
    </location>
</feature>
<evidence type="ECO:0000259" key="3">
    <source>
        <dbReference type="PROSITE" id="PS50011"/>
    </source>
</evidence>
<keyword evidence="4" id="KW-0830">Ubiquinone</keyword>
<dbReference type="EMBL" id="FOKV01000003">
    <property type="protein sequence ID" value="SFC33560.1"/>
    <property type="molecule type" value="Genomic_DNA"/>
</dbReference>
<dbReference type="SUPFAM" id="SSF56112">
    <property type="entry name" value="Protein kinase-like (PK-like)"/>
    <property type="match status" value="1"/>
</dbReference>
<evidence type="ECO:0000256" key="1">
    <source>
        <dbReference type="ARBA" id="ARBA00009670"/>
    </source>
</evidence>
<protein>
    <submittedName>
        <fullName evidence="4">Predicted unusual protein kinase regulating ubiquinone biosynthesis, AarF/ABC1/UbiB family</fullName>
    </submittedName>
</protein>
<dbReference type="InterPro" id="IPR050154">
    <property type="entry name" value="UbiB_kinase"/>
</dbReference>
<name>A0A1I1IK18_9FLAO</name>
<feature type="domain" description="Protein kinase" evidence="3">
    <location>
        <begin position="121"/>
        <end position="453"/>
    </location>
</feature>
<evidence type="ECO:0000313" key="5">
    <source>
        <dbReference type="Proteomes" id="UP000199438"/>
    </source>
</evidence>
<reference evidence="5" key="1">
    <citation type="submission" date="2016-10" db="EMBL/GenBank/DDBJ databases">
        <authorList>
            <person name="Varghese N."/>
            <person name="Submissions S."/>
        </authorList>
    </citation>
    <scope>NUCLEOTIDE SEQUENCE [LARGE SCALE GENOMIC DNA]</scope>
    <source>
        <strain evidence="5">DSM 24499</strain>
    </source>
</reference>
<dbReference type="Gene3D" id="1.10.510.10">
    <property type="entry name" value="Transferase(Phosphotransferase) domain 1"/>
    <property type="match status" value="1"/>
</dbReference>
<keyword evidence="2" id="KW-0812">Transmembrane</keyword>
<dbReference type="GO" id="GO:0004672">
    <property type="term" value="F:protein kinase activity"/>
    <property type="evidence" value="ECO:0007669"/>
    <property type="project" value="InterPro"/>
</dbReference>
<keyword evidence="5" id="KW-1185">Reference proteome</keyword>
<comment type="similarity">
    <text evidence="1">Belongs to the protein kinase superfamily. ADCK protein kinase family.</text>
</comment>
<dbReference type="AlphaFoldDB" id="A0A1I1IK18"/>
<sequence>MSILPENFTRYRKFFSFMLKYGNSDLFRKTTANAFEDPSSENKDQDSYDRSPEELVEDLKNMGPTYIKLGQLLSTRPDLLPEAYLKELATLQDDVPPIPYEEVHQIVEEDLGTRISKAFDTFEKKPIASASIGQVHYATLRSGKPVAVKIQRPGIKRKFLDDMDTLQEMADLAIKHSKIAKKYAIDTVLAELRRILLNELDYSKEQQNLITLGENLLPYNYLIVPEPVPDYCGSRVLTMDFIDGKKITSLSPLKQLEVDYAPMVDQLVEAYLQQIINDGFVHADPHPGNIQFTKDGKIALIDLGMVAKFTSHMQECLLQLLIAISNNNGPETAHIIINMSEIDDDSDLPTFNKIISDIIMESENSPAKELQTGRLLIQLNRLAAETGIHMPVEVNILGKVLLNMDQIIAVLDPEFDLRVAIKKHAQKIMQKKMYDELKPENFFSMLLESKKLVEHIPERLNKITDNLAENKFKVNIEALDEERLTDGFQKIANRITLGIIIAAMIIGASMLMQIPTDFVIFGYPGFAILFFILAAFMGIWLTYVIIFRDNNLNNKK</sequence>
<dbReference type="CDD" id="cd05121">
    <property type="entry name" value="ABC1_ADCK3-like"/>
    <property type="match status" value="1"/>
</dbReference>
<dbReference type="PANTHER" id="PTHR10566:SF113">
    <property type="entry name" value="PROTEIN ACTIVITY OF BC1 COMPLEX KINASE 7, CHLOROPLASTIC"/>
    <property type="match status" value="1"/>
</dbReference>
<accession>A0A1I1IK18</accession>
<keyword evidence="2" id="KW-1133">Transmembrane helix</keyword>
<keyword evidence="2" id="KW-0472">Membrane</keyword>
<proteinExistence type="inferred from homology"/>
<dbReference type="STRING" id="1334022.SAMN04487907_103377"/>
<dbReference type="OrthoDB" id="9795390at2"/>
<dbReference type="Pfam" id="PF03109">
    <property type="entry name" value="ABC1"/>
    <property type="match status" value="1"/>
</dbReference>
<gene>
    <name evidence="4" type="ORF">SAMN04487907_103377</name>
</gene>
<dbReference type="PROSITE" id="PS50011">
    <property type="entry name" value="PROTEIN_KINASE_DOM"/>
    <property type="match status" value="1"/>
</dbReference>
<evidence type="ECO:0000313" key="4">
    <source>
        <dbReference type="EMBL" id="SFC33560.1"/>
    </source>
</evidence>
<dbReference type="PANTHER" id="PTHR10566">
    <property type="entry name" value="CHAPERONE-ACTIVITY OF BC1 COMPLEX CABC1 -RELATED"/>
    <property type="match status" value="1"/>
</dbReference>
<dbReference type="InterPro" id="IPR000719">
    <property type="entry name" value="Prot_kinase_dom"/>
</dbReference>
<keyword evidence="4" id="KW-0808">Transferase</keyword>
<dbReference type="RefSeq" id="WP_092542246.1">
    <property type="nucleotide sequence ID" value="NZ_FOKV01000003.1"/>
</dbReference>
<evidence type="ECO:0000256" key="2">
    <source>
        <dbReference type="SAM" id="Phobius"/>
    </source>
</evidence>
<keyword evidence="4" id="KW-0418">Kinase</keyword>
<organism evidence="4 5">
    <name type="scientific">Zunongwangia mangrovi</name>
    <dbReference type="NCBI Taxonomy" id="1334022"/>
    <lineage>
        <taxon>Bacteria</taxon>
        <taxon>Pseudomonadati</taxon>
        <taxon>Bacteroidota</taxon>
        <taxon>Flavobacteriia</taxon>
        <taxon>Flavobacteriales</taxon>
        <taxon>Flavobacteriaceae</taxon>
        <taxon>Zunongwangia</taxon>
    </lineage>
</organism>
<dbReference type="Proteomes" id="UP000199438">
    <property type="component" value="Unassembled WGS sequence"/>
</dbReference>
<dbReference type="InterPro" id="IPR011009">
    <property type="entry name" value="Kinase-like_dom_sf"/>
</dbReference>
<dbReference type="GO" id="GO:0005524">
    <property type="term" value="F:ATP binding"/>
    <property type="evidence" value="ECO:0007669"/>
    <property type="project" value="InterPro"/>
</dbReference>